<dbReference type="EMBL" id="AK371152">
    <property type="protein sequence ID" value="BAK02350.1"/>
    <property type="molecule type" value="mRNA"/>
</dbReference>
<name>F2E4S8_HORVV</name>
<dbReference type="AlphaFoldDB" id="F2E4S8"/>
<reference evidence="1" key="1">
    <citation type="journal article" date="2011" name="Plant Physiol.">
        <title>Comprehensive sequence analysis of 24,783 barley full-length cDNAs derived from 12 clone libraries.</title>
        <authorList>
            <person name="Matsumoto T."/>
            <person name="Tanaka T."/>
            <person name="Sakai H."/>
            <person name="Amano N."/>
            <person name="Kanamori H."/>
            <person name="Kurita K."/>
            <person name="Kikuta A."/>
            <person name="Kamiya K."/>
            <person name="Yamamoto M."/>
            <person name="Ikawa H."/>
            <person name="Fujii N."/>
            <person name="Hori K."/>
            <person name="Itoh T."/>
            <person name="Sato K."/>
        </authorList>
    </citation>
    <scope>NUCLEOTIDE SEQUENCE</scope>
    <source>
        <tissue evidence="1">Shoot and root</tissue>
    </source>
</reference>
<protein>
    <submittedName>
        <fullName evidence="1">Predicted protein</fullName>
    </submittedName>
</protein>
<sequence length="45" mass="5187">MNRPVVRLLRPCSSAHGHVQLTCTDRLLCAMKQLLFYFPFVVIVL</sequence>
<proteinExistence type="evidence at transcript level"/>
<evidence type="ECO:0000313" key="1">
    <source>
        <dbReference type="EMBL" id="BAK02350.1"/>
    </source>
</evidence>
<organism evidence="1">
    <name type="scientific">Hordeum vulgare subsp. vulgare</name>
    <name type="common">Domesticated barley</name>
    <dbReference type="NCBI Taxonomy" id="112509"/>
    <lineage>
        <taxon>Eukaryota</taxon>
        <taxon>Viridiplantae</taxon>
        <taxon>Streptophyta</taxon>
        <taxon>Embryophyta</taxon>
        <taxon>Tracheophyta</taxon>
        <taxon>Spermatophyta</taxon>
        <taxon>Magnoliopsida</taxon>
        <taxon>Liliopsida</taxon>
        <taxon>Poales</taxon>
        <taxon>Poaceae</taxon>
        <taxon>BOP clade</taxon>
        <taxon>Pooideae</taxon>
        <taxon>Triticodae</taxon>
        <taxon>Triticeae</taxon>
        <taxon>Hordeinae</taxon>
        <taxon>Hordeum</taxon>
    </lineage>
</organism>
<accession>F2E4S8</accession>